<keyword evidence="6 10" id="KW-1133">Transmembrane helix</keyword>
<accession>A0ABV9B3K2</accession>
<dbReference type="SUPFAM" id="SSF81296">
    <property type="entry name" value="E set domains"/>
    <property type="match status" value="1"/>
</dbReference>
<dbReference type="InterPro" id="IPR014755">
    <property type="entry name" value="Cu-Rt/internalin_Ig-like"/>
</dbReference>
<evidence type="ECO:0000313" key="14">
    <source>
        <dbReference type="Proteomes" id="UP001595839"/>
    </source>
</evidence>
<dbReference type="Pfam" id="PF05425">
    <property type="entry name" value="CopD"/>
    <property type="match status" value="1"/>
</dbReference>
<keyword evidence="7" id="KW-0186">Copper</keyword>
<feature type="transmembrane region" description="Helical" evidence="10">
    <location>
        <begin position="236"/>
        <end position="256"/>
    </location>
</feature>
<evidence type="ECO:0000256" key="7">
    <source>
        <dbReference type="ARBA" id="ARBA00023008"/>
    </source>
</evidence>
<evidence type="ECO:0000256" key="4">
    <source>
        <dbReference type="ARBA" id="ARBA00022723"/>
    </source>
</evidence>
<feature type="transmembrane region" description="Helical" evidence="10">
    <location>
        <begin position="117"/>
        <end position="137"/>
    </location>
</feature>
<organism evidence="13 14">
    <name type="scientific">Streptomyces vulcanius</name>
    <dbReference type="NCBI Taxonomy" id="1441876"/>
    <lineage>
        <taxon>Bacteria</taxon>
        <taxon>Bacillati</taxon>
        <taxon>Actinomycetota</taxon>
        <taxon>Actinomycetes</taxon>
        <taxon>Kitasatosporales</taxon>
        <taxon>Streptomycetaceae</taxon>
        <taxon>Streptomyces</taxon>
    </lineage>
</organism>
<feature type="transmembrane region" description="Helical" evidence="10">
    <location>
        <begin position="311"/>
        <end position="330"/>
    </location>
</feature>
<feature type="compositionally biased region" description="Low complexity" evidence="9">
    <location>
        <begin position="378"/>
        <end position="409"/>
    </location>
</feature>
<evidence type="ECO:0000313" key="13">
    <source>
        <dbReference type="EMBL" id="MFC4506237.1"/>
    </source>
</evidence>
<evidence type="ECO:0000256" key="8">
    <source>
        <dbReference type="ARBA" id="ARBA00023136"/>
    </source>
</evidence>
<evidence type="ECO:0000256" key="3">
    <source>
        <dbReference type="ARBA" id="ARBA00022692"/>
    </source>
</evidence>
<feature type="transmembrane region" description="Helical" evidence="10">
    <location>
        <begin position="184"/>
        <end position="203"/>
    </location>
</feature>
<comment type="caution">
    <text evidence="13">The sequence shown here is derived from an EMBL/GenBank/DDBJ whole genome shotgun (WGS) entry which is preliminary data.</text>
</comment>
<evidence type="ECO:0000256" key="10">
    <source>
        <dbReference type="SAM" id="Phobius"/>
    </source>
</evidence>
<dbReference type="PANTHER" id="PTHR34820:SF4">
    <property type="entry name" value="INNER MEMBRANE PROTEIN YEBZ"/>
    <property type="match status" value="1"/>
</dbReference>
<feature type="transmembrane region" description="Helical" evidence="10">
    <location>
        <begin position="276"/>
        <end position="299"/>
    </location>
</feature>
<keyword evidence="8 10" id="KW-0472">Membrane</keyword>
<feature type="domain" description="CopC" evidence="11">
    <location>
        <begin position="20"/>
        <end position="91"/>
    </location>
</feature>
<reference evidence="14" key="1">
    <citation type="journal article" date="2019" name="Int. J. Syst. Evol. Microbiol.">
        <title>The Global Catalogue of Microorganisms (GCM) 10K type strain sequencing project: providing services to taxonomists for standard genome sequencing and annotation.</title>
        <authorList>
            <consortium name="The Broad Institute Genomics Platform"/>
            <consortium name="The Broad Institute Genome Sequencing Center for Infectious Disease"/>
            <person name="Wu L."/>
            <person name="Ma J."/>
        </authorList>
    </citation>
    <scope>NUCLEOTIDE SEQUENCE [LARGE SCALE GENOMIC DNA]</scope>
    <source>
        <strain evidence="14">CGMCC 4.7177</strain>
    </source>
</reference>
<dbReference type="InterPro" id="IPR014756">
    <property type="entry name" value="Ig_E-set"/>
</dbReference>
<evidence type="ECO:0000256" key="1">
    <source>
        <dbReference type="ARBA" id="ARBA00004651"/>
    </source>
</evidence>
<protein>
    <submittedName>
        <fullName evidence="13">CopD family protein</fullName>
    </submittedName>
</protein>
<evidence type="ECO:0000259" key="12">
    <source>
        <dbReference type="Pfam" id="PF05425"/>
    </source>
</evidence>
<evidence type="ECO:0000256" key="2">
    <source>
        <dbReference type="ARBA" id="ARBA00022475"/>
    </source>
</evidence>
<evidence type="ECO:0000256" key="9">
    <source>
        <dbReference type="SAM" id="MobiDB-lite"/>
    </source>
</evidence>
<dbReference type="InterPro" id="IPR008457">
    <property type="entry name" value="Cu-R_CopD_dom"/>
</dbReference>
<name>A0ABV9B3K2_9ACTN</name>
<keyword evidence="14" id="KW-1185">Reference proteome</keyword>
<keyword evidence="3 10" id="KW-0812">Transmembrane</keyword>
<proteinExistence type="predicted"/>
<dbReference type="RefSeq" id="WP_381183987.1">
    <property type="nucleotide sequence ID" value="NZ_JBHSFK010000041.1"/>
</dbReference>
<dbReference type="Gene3D" id="2.60.40.1220">
    <property type="match status" value="1"/>
</dbReference>
<keyword evidence="2" id="KW-1003">Cell membrane</keyword>
<dbReference type="PANTHER" id="PTHR34820">
    <property type="entry name" value="INNER MEMBRANE PROTEIN YEBZ"/>
    <property type="match status" value="1"/>
</dbReference>
<dbReference type="Pfam" id="PF04234">
    <property type="entry name" value="CopC"/>
    <property type="match status" value="1"/>
</dbReference>
<evidence type="ECO:0000259" key="11">
    <source>
        <dbReference type="Pfam" id="PF04234"/>
    </source>
</evidence>
<dbReference type="Proteomes" id="UP001595839">
    <property type="component" value="Unassembled WGS sequence"/>
</dbReference>
<dbReference type="InterPro" id="IPR032694">
    <property type="entry name" value="CopC/D"/>
</dbReference>
<dbReference type="EMBL" id="JBHSFK010000041">
    <property type="protein sequence ID" value="MFC4506237.1"/>
    <property type="molecule type" value="Genomic_DNA"/>
</dbReference>
<gene>
    <name evidence="13" type="ORF">ACFPIH_43505</name>
</gene>
<feature type="transmembrane region" description="Helical" evidence="10">
    <location>
        <begin position="149"/>
        <end position="172"/>
    </location>
</feature>
<feature type="domain" description="Copper resistance protein D" evidence="12">
    <location>
        <begin position="273"/>
        <end position="362"/>
    </location>
</feature>
<dbReference type="InterPro" id="IPR007348">
    <property type="entry name" value="CopC_dom"/>
</dbReference>
<comment type="subcellular location">
    <subcellularLocation>
        <location evidence="1">Cell membrane</location>
        <topology evidence="1">Multi-pass membrane protein</topology>
    </subcellularLocation>
</comment>
<sequence length="409" mass="41989">MPPRITWTAEAADGNSGICALVLVFDQPVGAGGSTVRLKPAAGLGKPTLGRGGRTVTLPVRGRLAEGVHTVDWQVTAEDGDVMTGSYRFGVGPRTVALSSGQTTTAKDRVPTTILRWLLFTALALLLGEATLSRLAARLPGVPPRRPRSWALPTALVGCAAALGLTALVIGGGSLRSAIDTRPGILSLIEVTGFALAAVAVAVGRRTWTVVPPAAVVAAEALRAHPQAEQAAAGPVLTFVHLTAAALWTGALVHVLRTMAMWRSERSAARALLLAYARLAAWLFAAVVVTGVIAALLLVPLDDLATTTYGQVLLAKIGVVALVAALAYAARHRRHRTSGLPHRPARVEASALAVVLAMSAALTVLRAPADTNRPLSFAPPTTGPVVPAGTRPGRSVSAPAPVPASSSSS</sequence>
<evidence type="ECO:0000256" key="5">
    <source>
        <dbReference type="ARBA" id="ARBA00022729"/>
    </source>
</evidence>
<feature type="region of interest" description="Disordered" evidence="9">
    <location>
        <begin position="373"/>
        <end position="409"/>
    </location>
</feature>
<evidence type="ECO:0000256" key="6">
    <source>
        <dbReference type="ARBA" id="ARBA00022989"/>
    </source>
</evidence>
<keyword evidence="5" id="KW-0732">Signal</keyword>
<keyword evidence="4" id="KW-0479">Metal-binding</keyword>